<organism evidence="1 2">
    <name type="scientific">Neoarthrinium moseri</name>
    <dbReference type="NCBI Taxonomy" id="1658444"/>
    <lineage>
        <taxon>Eukaryota</taxon>
        <taxon>Fungi</taxon>
        <taxon>Dikarya</taxon>
        <taxon>Ascomycota</taxon>
        <taxon>Pezizomycotina</taxon>
        <taxon>Sordariomycetes</taxon>
        <taxon>Xylariomycetidae</taxon>
        <taxon>Amphisphaeriales</taxon>
        <taxon>Apiosporaceae</taxon>
        <taxon>Neoarthrinium</taxon>
    </lineage>
</organism>
<name>A0A9P9WE52_9PEZI</name>
<evidence type="ECO:0000313" key="1">
    <source>
        <dbReference type="EMBL" id="KAI1859067.1"/>
    </source>
</evidence>
<evidence type="ECO:0000313" key="2">
    <source>
        <dbReference type="Proteomes" id="UP000829685"/>
    </source>
</evidence>
<dbReference type="Proteomes" id="UP000829685">
    <property type="component" value="Unassembled WGS sequence"/>
</dbReference>
<protein>
    <submittedName>
        <fullName evidence="1">Uncharacterized protein</fullName>
    </submittedName>
</protein>
<reference evidence="1" key="1">
    <citation type="submission" date="2021-03" db="EMBL/GenBank/DDBJ databases">
        <title>Revisited historic fungal species revealed as producer of novel bioactive compounds through whole genome sequencing and comparative genomics.</title>
        <authorList>
            <person name="Vignolle G.A."/>
            <person name="Hochenegger N."/>
            <person name="Mach R.L."/>
            <person name="Mach-Aigner A.R."/>
            <person name="Javad Rahimi M."/>
            <person name="Salim K.A."/>
            <person name="Chan C.M."/>
            <person name="Lim L.B.L."/>
            <person name="Cai F."/>
            <person name="Druzhinina I.S."/>
            <person name="U'Ren J.M."/>
            <person name="Derntl C."/>
        </authorList>
    </citation>
    <scope>NUCLEOTIDE SEQUENCE</scope>
    <source>
        <strain evidence="1">TUCIM 5799</strain>
    </source>
</reference>
<dbReference type="EMBL" id="JAFIMR010000035">
    <property type="protein sequence ID" value="KAI1859067.1"/>
    <property type="molecule type" value="Genomic_DNA"/>
</dbReference>
<dbReference type="AlphaFoldDB" id="A0A9P9WE52"/>
<proteinExistence type="predicted"/>
<accession>A0A9P9WE52</accession>
<keyword evidence="2" id="KW-1185">Reference proteome</keyword>
<comment type="caution">
    <text evidence="1">The sequence shown here is derived from an EMBL/GenBank/DDBJ whole genome shotgun (WGS) entry which is preliminary data.</text>
</comment>
<gene>
    <name evidence="1" type="ORF">JX265_010544</name>
</gene>
<sequence>MADATFTPYWKPLSEGSGPNSWVFYAVAKIAGRHRPVAVVSSVGTFEEESLHGPPLVACCRRIVTIFSDPANHTAIRGELGLASLYYAENGDVLDRHCPEPVELPELTRKNPGDPRRWRPWDRAGMQPFPFISAALLQGVALDPARGRSAPNRPEPLGTVYSDTDIEWGIVVFDITDLNAVRYGIVGFTVGMAKFVRSVEEGRPRFQGASFQPEEGPLRVLEEVRPRKAMSAGDYMAKFKYTGLVYEASDYDYDMERLASLPLVDDTAFSLVWPSGGKDDDNNLLLLANLSVSTQGPEGLTQKTLKQIIGKTIRESSHLDDLDVSVFDEVRNLGGFKDTLRQYLLQNSEKVGNTLSAGRLIRLAFVENGHLGLEQLKTLSAQSVSAALGDRLEADDTIKSISLCIESVRSTPAQLAEALLRSSGLREICLLQSPIRESDTLSAQLLAELASRPQILSCTRVIFTGAYSAALRKKFWLPTSINFTTLDIFPVQQIFVRYQRRSGRSFRFHYDTIHLSDGLLRPERFAAGFCLWISMLEWKDEWMFEDAAPFFRFSSGPASLSDNPLSAAEVSPILCENLSLPHLMPDHTFCAPRARDLVPGGWTVLVSQEQNVATQTDGQTHIRYAFIRVRGPSVVIEDLPSSPPGPENLEVVGLKGFLSATASEVDPAIIDQRLEDTRKRIKAEAAYRGSPWPAQVEPLSVLTQGEAAAMLLEFLGDARKRNEKFRKAMEGDPESEPGVFPLS</sequence>